<name>A0ABV5Z8Y3_9GAMM</name>
<dbReference type="SUPFAM" id="SSF82657">
    <property type="entry name" value="BolA-like"/>
    <property type="match status" value="1"/>
</dbReference>
<comment type="similarity">
    <text evidence="1 2">Belongs to the BolA/IbaG family.</text>
</comment>
<evidence type="ECO:0000256" key="1">
    <source>
        <dbReference type="ARBA" id="ARBA00005578"/>
    </source>
</evidence>
<protein>
    <submittedName>
        <fullName evidence="3">BolA family protein</fullName>
    </submittedName>
</protein>
<dbReference type="Proteomes" id="UP001589628">
    <property type="component" value="Unassembled WGS sequence"/>
</dbReference>
<organism evidence="3 4">
    <name type="scientific">Balneatrix alpica</name>
    <dbReference type="NCBI Taxonomy" id="75684"/>
    <lineage>
        <taxon>Bacteria</taxon>
        <taxon>Pseudomonadati</taxon>
        <taxon>Pseudomonadota</taxon>
        <taxon>Gammaproteobacteria</taxon>
        <taxon>Oceanospirillales</taxon>
        <taxon>Balneatrichaceae</taxon>
        <taxon>Balneatrix</taxon>
    </lineage>
</organism>
<evidence type="ECO:0000313" key="3">
    <source>
        <dbReference type="EMBL" id="MFB9885746.1"/>
    </source>
</evidence>
<reference evidence="3 4" key="1">
    <citation type="submission" date="2024-09" db="EMBL/GenBank/DDBJ databases">
        <authorList>
            <person name="Sun Q."/>
            <person name="Mori K."/>
        </authorList>
    </citation>
    <scope>NUCLEOTIDE SEQUENCE [LARGE SCALE GENOMIC DNA]</scope>
    <source>
        <strain evidence="3 4">ATCC 51285</strain>
    </source>
</reference>
<dbReference type="InterPro" id="IPR050961">
    <property type="entry name" value="BolA/IbaG_stress_morph_reg"/>
</dbReference>
<gene>
    <name evidence="3" type="ORF">ACFFLH_04905</name>
</gene>
<evidence type="ECO:0000256" key="2">
    <source>
        <dbReference type="RuleBase" id="RU003860"/>
    </source>
</evidence>
<dbReference type="Gene3D" id="3.30.300.90">
    <property type="entry name" value="BolA-like"/>
    <property type="match status" value="1"/>
</dbReference>
<dbReference type="EMBL" id="JBHLZN010000001">
    <property type="protein sequence ID" value="MFB9885746.1"/>
    <property type="molecule type" value="Genomic_DNA"/>
</dbReference>
<dbReference type="InterPro" id="IPR036065">
    <property type="entry name" value="BolA-like_sf"/>
</dbReference>
<dbReference type="RefSeq" id="WP_027313813.1">
    <property type="nucleotide sequence ID" value="NZ_JAUESS010000005.1"/>
</dbReference>
<accession>A0ABV5Z8Y3</accession>
<dbReference type="PANTHER" id="PTHR46229">
    <property type="entry name" value="BOLA TRANSCRIPTION REGULATOR"/>
    <property type="match status" value="1"/>
</dbReference>
<proteinExistence type="inferred from homology"/>
<dbReference type="PANTHER" id="PTHR46229:SF4">
    <property type="entry name" value="ACID STRESS PROTEIN IBAG"/>
    <property type="match status" value="1"/>
</dbReference>
<evidence type="ECO:0000313" key="4">
    <source>
        <dbReference type="Proteomes" id="UP001589628"/>
    </source>
</evidence>
<dbReference type="InterPro" id="IPR002634">
    <property type="entry name" value="BolA"/>
</dbReference>
<keyword evidence="4" id="KW-1185">Reference proteome</keyword>
<comment type="caution">
    <text evidence="3">The sequence shown here is derived from an EMBL/GenBank/DDBJ whole genome shotgun (WGS) entry which is preliminary data.</text>
</comment>
<sequence length="80" mass="8515">MQASEVKSIIEAGIADAQVLPEGEGCNFQVVVISPAFAGLSPVKKQQMVYATLAERIADGSIHALTIKAYTPEQWQALQG</sequence>
<dbReference type="Pfam" id="PF01722">
    <property type="entry name" value="BolA"/>
    <property type="match status" value="1"/>
</dbReference>